<dbReference type="PROSITE" id="PS00010">
    <property type="entry name" value="ASX_HYDROXYL"/>
    <property type="match status" value="7"/>
</dbReference>
<feature type="disulfide bond" evidence="22">
    <location>
        <begin position="790"/>
        <end position="799"/>
    </location>
</feature>
<evidence type="ECO:0000256" key="13">
    <source>
        <dbReference type="ARBA" id="ARBA00023015"/>
    </source>
</evidence>
<feature type="disulfide bond" evidence="22">
    <location>
        <begin position="831"/>
        <end position="840"/>
    </location>
</feature>
<dbReference type="OrthoDB" id="20872at2759"/>
<dbReference type="FunFam" id="2.10.25.10:FF:000054">
    <property type="entry name" value="Slit guidance ligand 2"/>
    <property type="match status" value="1"/>
</dbReference>
<feature type="domain" description="EGF-like" evidence="26">
    <location>
        <begin position="406"/>
        <end position="441"/>
    </location>
</feature>
<feature type="repeat" description="ANK" evidence="21">
    <location>
        <begin position="1450"/>
        <end position="1482"/>
    </location>
</feature>
<keyword evidence="12 24" id="KW-1133">Transmembrane helix</keyword>
<dbReference type="Pfam" id="PF00008">
    <property type="entry name" value="EGF"/>
    <property type="match status" value="12"/>
</dbReference>
<dbReference type="GO" id="GO:0045197">
    <property type="term" value="P:establishment or maintenance of epithelial cell apical/basal polarity"/>
    <property type="evidence" value="ECO:0007669"/>
    <property type="project" value="TreeGrafter"/>
</dbReference>
<dbReference type="PROSITE" id="PS50258">
    <property type="entry name" value="LNR"/>
    <property type="match status" value="2"/>
</dbReference>
<evidence type="ECO:0000256" key="5">
    <source>
        <dbReference type="ARBA" id="ARBA00022475"/>
    </source>
</evidence>
<evidence type="ECO:0000256" key="7">
    <source>
        <dbReference type="ARBA" id="ARBA00022692"/>
    </source>
</evidence>
<feature type="disulfide bond" evidence="22">
    <location>
        <begin position="869"/>
        <end position="878"/>
    </location>
</feature>
<evidence type="ECO:0000256" key="6">
    <source>
        <dbReference type="ARBA" id="ARBA00022536"/>
    </source>
</evidence>
<dbReference type="SUPFAM" id="SSF57184">
    <property type="entry name" value="Growth factor receptor domain"/>
    <property type="match status" value="2"/>
</dbReference>
<dbReference type="Gene3D" id="3.30.70.3310">
    <property type="match status" value="1"/>
</dbReference>
<evidence type="ECO:0000313" key="28">
    <source>
        <dbReference type="EMBL" id="KAJ7303388.1"/>
    </source>
</evidence>
<dbReference type="InterPro" id="IPR000152">
    <property type="entry name" value="EGF-type_Asp/Asn_hydroxyl_site"/>
</dbReference>
<dbReference type="Gene3D" id="2.10.25.10">
    <property type="entry name" value="Laminin"/>
    <property type="match status" value="22"/>
</dbReference>
<organism evidence="28 29">
    <name type="scientific">Phrynocephalus forsythii</name>
    <dbReference type="NCBI Taxonomy" id="171643"/>
    <lineage>
        <taxon>Eukaryota</taxon>
        <taxon>Metazoa</taxon>
        <taxon>Chordata</taxon>
        <taxon>Craniata</taxon>
        <taxon>Vertebrata</taxon>
        <taxon>Euteleostomi</taxon>
        <taxon>Lepidosauria</taxon>
        <taxon>Squamata</taxon>
        <taxon>Bifurcata</taxon>
        <taxon>Unidentata</taxon>
        <taxon>Episquamata</taxon>
        <taxon>Toxicofera</taxon>
        <taxon>Iguania</taxon>
        <taxon>Acrodonta</taxon>
        <taxon>Agamidae</taxon>
        <taxon>Agaminae</taxon>
        <taxon>Phrynocephalus</taxon>
    </lineage>
</organism>
<dbReference type="FunFam" id="2.10.25.10:FF:000185">
    <property type="entry name" value="basement membrane-specific heparan sulfate proteoglycan core protein-like"/>
    <property type="match status" value="1"/>
</dbReference>
<feature type="domain" description="EGF-like" evidence="26">
    <location>
        <begin position="594"/>
        <end position="630"/>
    </location>
</feature>
<feature type="repeat" description="ANK" evidence="21">
    <location>
        <begin position="1417"/>
        <end position="1449"/>
    </location>
</feature>
<dbReference type="InterPro" id="IPR001881">
    <property type="entry name" value="EGF-like_Ca-bd_dom"/>
</dbReference>
<name>A0A9Q1AQG5_9SAUR</name>
<evidence type="ECO:0000256" key="18">
    <source>
        <dbReference type="ARBA" id="ARBA00023163"/>
    </source>
</evidence>
<evidence type="ECO:0000313" key="29">
    <source>
        <dbReference type="Proteomes" id="UP001142489"/>
    </source>
</evidence>
<dbReference type="EMBL" id="JAPFRF010000024">
    <property type="protein sequence ID" value="KAJ7303388.1"/>
    <property type="molecule type" value="Genomic_DNA"/>
</dbReference>
<comment type="caution">
    <text evidence="28">The sequence shown here is derived from an EMBL/GenBank/DDBJ whole genome shotgun (WGS) entry which is preliminary data.</text>
</comment>
<dbReference type="InterPro" id="IPR036770">
    <property type="entry name" value="Ankyrin_rpt-contain_sf"/>
</dbReference>
<dbReference type="InterPro" id="IPR000742">
    <property type="entry name" value="EGF"/>
</dbReference>
<evidence type="ECO:0000256" key="1">
    <source>
        <dbReference type="ARBA" id="ARBA00004123"/>
    </source>
</evidence>
<dbReference type="FunFam" id="2.10.25.10:FF:000136">
    <property type="entry name" value="Neurogenic locus notch 1"/>
    <property type="match status" value="1"/>
</dbReference>
<dbReference type="Pfam" id="PF06816">
    <property type="entry name" value="NOD"/>
    <property type="match status" value="1"/>
</dbReference>
<evidence type="ECO:0000256" key="16">
    <source>
        <dbReference type="ARBA" id="ARBA00023157"/>
    </source>
</evidence>
<feature type="domain" description="EGF-like" evidence="26">
    <location>
        <begin position="518"/>
        <end position="554"/>
    </location>
</feature>
<feature type="disulfide bond" evidence="22">
    <location>
        <begin position="469"/>
        <end position="478"/>
    </location>
</feature>
<dbReference type="InterPro" id="IPR051022">
    <property type="entry name" value="Notch_Cell-Fate_Det"/>
</dbReference>
<dbReference type="FunFam" id="2.10.25.10:FF:000472">
    <property type="entry name" value="Uncharacterized protein, isoform A"/>
    <property type="match status" value="2"/>
</dbReference>
<dbReference type="SUPFAM" id="SSF57196">
    <property type="entry name" value="EGF/Laminin"/>
    <property type="match status" value="16"/>
</dbReference>
<keyword evidence="17" id="KW-0010">Activator</keyword>
<feature type="disulfide bond" evidence="22">
    <location>
        <begin position="41"/>
        <end position="50"/>
    </location>
</feature>
<feature type="domain" description="EGF-like" evidence="26">
    <location>
        <begin position="14"/>
        <end position="51"/>
    </location>
</feature>
<dbReference type="InterPro" id="IPR002110">
    <property type="entry name" value="Ankyrin_rpt"/>
</dbReference>
<feature type="disulfide bond" evidence="22">
    <location>
        <begin position="161"/>
        <end position="170"/>
    </location>
</feature>
<dbReference type="InterPro" id="IPR049883">
    <property type="entry name" value="NOTCH1_EGF-like"/>
</dbReference>
<dbReference type="InterPro" id="IPR000800">
    <property type="entry name" value="Notch_dom"/>
</dbReference>
<comment type="caution">
    <text evidence="22">Lacks conserved residue(s) required for the propagation of feature annotation.</text>
</comment>
<dbReference type="PROSITE" id="PS50088">
    <property type="entry name" value="ANK_REPEAT"/>
    <property type="match status" value="4"/>
</dbReference>
<feature type="repeat" description="ANK" evidence="21">
    <location>
        <begin position="1317"/>
        <end position="1349"/>
    </location>
</feature>
<dbReference type="FunFam" id="2.10.25.10:FF:000066">
    <property type="entry name" value="FAT atypical cadherin 4"/>
    <property type="match status" value="1"/>
</dbReference>
<dbReference type="SMART" id="SM01338">
    <property type="entry name" value="NOD"/>
    <property type="match status" value="1"/>
</dbReference>
<proteinExistence type="inferred from homology"/>
<evidence type="ECO:0000256" key="10">
    <source>
        <dbReference type="ARBA" id="ARBA00022782"/>
    </source>
</evidence>
<evidence type="ECO:0000256" key="3">
    <source>
        <dbReference type="ARBA" id="ARBA00005847"/>
    </source>
</evidence>
<dbReference type="PANTHER" id="PTHR24049:SF22">
    <property type="entry name" value="DROSOPHILA CRUMBS HOMOLOG"/>
    <property type="match status" value="1"/>
</dbReference>
<evidence type="ECO:0000256" key="4">
    <source>
        <dbReference type="ARBA" id="ARBA00022473"/>
    </source>
</evidence>
<evidence type="ECO:0000256" key="8">
    <source>
        <dbReference type="ARBA" id="ARBA00022729"/>
    </source>
</evidence>
<dbReference type="PROSITE" id="PS01186">
    <property type="entry name" value="EGF_2"/>
    <property type="match status" value="19"/>
</dbReference>
<feature type="domain" description="LNR" evidence="27">
    <location>
        <begin position="883"/>
        <end position="934"/>
    </location>
</feature>
<sequence length="1571" mass="167827">MKHLLLLALIPLTRGLPCSPAPCKNGGSCRSNSNGTFTCLCLAGYVGDRCQFVDPCTPERCQNGGTCALQVLHPPIPPVYTCLCPPEFTGELCQGRVGDPCFPSPCQHGGLCQALSEKQYQCLCSSGWTGKNCQLMDFCPANPCANGGTCVITYPVIVCQCRPGFEGHTCQRDVNECFENPSPCLNGGTCVNSIGSFHCLCPPSSSGPLCQYRLGPCSSEVCLNGGTCHNVDGRYHGCLCLPGYTGQYCEVNPDDCVGHQCSNGGTCQDGVGSYSCHCLPGWTGLLCHLHDACLSNPCHPDAHCDTDLVTGHAVCTCQQGYTGALCYEDVDECQMGAEPCEHGGSCHNTLGSFSCRCLEGYTGSRCESNLNECLSQPCHNGASCLDLLGRFQCLCPSGFGGPLCEVEECAYDHCLNGGTCLSQSHGVVCKCLPGFEGPRCKREVDGCASSPCKNEGRCQNTAGVFHCTCPPGFEGPQCETEADLCHSAPCGRGTCMNTPGSFTCVCSPGFTGPRCMEIRDPCKSRQCLNGGSCQVTESGPHCLCPLGWTGWRCETEVDACHSRPCHQGATCLSRQGAFSCLCPSGYTGATCEREVDRCESSPCFNAGTCLNGPGMFRCLCPVGYTGRRCQVILDLCSPNPCGNGGQCAMKASAPHCICPPGWAGPRCQQKTRLNGDNCTDQAGELSCQCLLGPKCLNGGTCIKTSDGFHCLCPQGTTGPRCDRDPCSLPGPHCYYGGTCVAQLEGFSCLCAPGYVGEWCQGVVNACFSQPCHQPGSQECLSNEHGFQCLCSSGYTGILCESVIDSCQSNPCRHGGSCSPVPGDPLEFTCRCPQGYDGATCDLPLPPCGSLYCYNGGVCIARPSGLRCLCRAGFSGPECRQPPCSPGLCPVNNATSAFGCQEVAGNGHCDRACSSPETHWDGGDCSLGLLDPWESCPEKETCRTVFRDDRCQRHCDNEDCLHDGFDCVQQKECKSSYARYCRDRFSDGHCDQGCNTGSCGWDGGDCLPYPATTKAPALGLTVLLAREDLPQFLRSLAVATRAVLRVQQDAPGKERIYPYTGKEELGGRSNWTGAQRKTSADTIGFTIFLAVDGSACLPLCLTSPKSALRFLGALSVKGILESSIPYLVVAAWLESAGNEADPKPFVSSFSGPLLYGVVGGVLVFSFLVFFGVWRIRRPQRREHGSLWFPPGFAPHQGKKRRRRREPLGEDAIGLKPMKPGTEFVEDSDMCSSPHFDGPLNTQDRKGDPDSISIPDQEQVKPKKQVQFINTTTTEEKDTKPKAVRTREPACGLTPLMPLAPSPGLVPEGPWAERQTECPGETPLHLAARYSRADAARRLLASGADVNARDQWGRTPLHSAVAADALGVFQILLRHRRTDLDASAHDGCTPLILATRLGVENMVEELLANQADVGATDKRGKSALHWAAAVNNVSATTVLLRSGADKDAQDKRGETPLLLAAQEGSYQVACLLLQHGAKPNIWDHAGRLPKDVARERLHHDILSLLDGSCPSQRSPHRPRPQPSQAASKAHRLPRQPCQPRLTPVPEREGSSKSLPCPTPPQSPSVEAVGLPAE</sequence>
<dbReference type="GO" id="GO:0005886">
    <property type="term" value="C:plasma membrane"/>
    <property type="evidence" value="ECO:0007669"/>
    <property type="project" value="UniProtKB-SubCell"/>
</dbReference>
<gene>
    <name evidence="28" type="ORF">JRQ81_012357</name>
</gene>
<feature type="domain" description="EGF-like" evidence="26">
    <location>
        <begin position="173"/>
        <end position="211"/>
    </location>
</feature>
<feature type="repeat" description="ANK" evidence="21">
    <location>
        <begin position="1384"/>
        <end position="1416"/>
    </location>
</feature>
<dbReference type="FunFam" id="2.10.25.10:FF:000118">
    <property type="entry name" value="protein delta homolog 2"/>
    <property type="match status" value="1"/>
</dbReference>
<accession>A0A9Q1AQG5</accession>
<feature type="transmembrane region" description="Helical" evidence="24">
    <location>
        <begin position="1152"/>
        <end position="1172"/>
    </location>
</feature>
<keyword evidence="15 24" id="KW-0472">Membrane</keyword>
<evidence type="ECO:0000256" key="22">
    <source>
        <dbReference type="PROSITE-ProRule" id="PRU00076"/>
    </source>
</evidence>
<dbReference type="Pfam" id="PF12796">
    <property type="entry name" value="Ank_2"/>
    <property type="match status" value="2"/>
</dbReference>
<evidence type="ECO:0000259" key="26">
    <source>
        <dbReference type="PROSITE" id="PS50026"/>
    </source>
</evidence>
<dbReference type="GO" id="GO:0007219">
    <property type="term" value="P:Notch signaling pathway"/>
    <property type="evidence" value="ECO:0007669"/>
    <property type="project" value="UniProtKB-KW"/>
</dbReference>
<keyword evidence="14 21" id="KW-0040">ANK repeat</keyword>
<dbReference type="SMART" id="SM00179">
    <property type="entry name" value="EGF_CA"/>
    <property type="match status" value="21"/>
</dbReference>
<dbReference type="SMART" id="SM00004">
    <property type="entry name" value="NL"/>
    <property type="match status" value="3"/>
</dbReference>
<feature type="disulfide bond" evidence="22">
    <location>
        <begin position="298"/>
        <end position="315"/>
    </location>
</feature>
<feature type="disulfide bond" evidence="22">
    <location>
        <begin position="317"/>
        <end position="326"/>
    </location>
</feature>
<dbReference type="PROSITE" id="PS01187">
    <property type="entry name" value="EGF_CA"/>
    <property type="match status" value="2"/>
</dbReference>
<dbReference type="Gene3D" id="1.25.40.20">
    <property type="entry name" value="Ankyrin repeat-containing domain"/>
    <property type="match status" value="1"/>
</dbReference>
<protein>
    <submittedName>
        <fullName evidence="28">Uncharacterized protein</fullName>
    </submittedName>
</protein>
<evidence type="ECO:0000256" key="12">
    <source>
        <dbReference type="ARBA" id="ARBA00022989"/>
    </source>
</evidence>
<feature type="disulfide bond" evidence="22">
    <location>
        <begin position="544"/>
        <end position="553"/>
    </location>
</feature>
<dbReference type="Proteomes" id="UP001142489">
    <property type="component" value="Unassembled WGS sequence"/>
</dbReference>
<dbReference type="FunFam" id="2.10.25.10:FF:000095">
    <property type="entry name" value="Notch, isoform B"/>
    <property type="match status" value="2"/>
</dbReference>
<evidence type="ECO:0000256" key="21">
    <source>
        <dbReference type="PROSITE-ProRule" id="PRU00023"/>
    </source>
</evidence>
<feature type="disulfide bond" evidence="22">
    <location>
        <begin position="201"/>
        <end position="210"/>
    </location>
</feature>
<dbReference type="SMART" id="SM00248">
    <property type="entry name" value="ANK"/>
    <property type="match status" value="5"/>
</dbReference>
<keyword evidence="7 24" id="KW-0812">Transmembrane</keyword>
<feature type="domain" description="EGF-like" evidence="26">
    <location>
        <begin position="213"/>
        <end position="250"/>
    </location>
</feature>
<comment type="similarity">
    <text evidence="3">Belongs to the NOTCH family.</text>
</comment>
<keyword evidence="10" id="KW-0221">Differentiation</keyword>
<dbReference type="GO" id="GO:0007157">
    <property type="term" value="P:heterophilic cell-cell adhesion via plasma membrane cell adhesion molecules"/>
    <property type="evidence" value="ECO:0007669"/>
    <property type="project" value="TreeGrafter"/>
</dbReference>
<feature type="domain" description="EGF-like" evidence="26">
    <location>
        <begin position="843"/>
        <end position="879"/>
    </location>
</feature>
<dbReference type="SUPFAM" id="SSF90193">
    <property type="entry name" value="Notch domain"/>
    <property type="match status" value="2"/>
</dbReference>
<feature type="domain" description="EGF-like" evidence="26">
    <location>
        <begin position="52"/>
        <end position="94"/>
    </location>
</feature>
<evidence type="ECO:0000256" key="23">
    <source>
        <dbReference type="SAM" id="MobiDB-lite"/>
    </source>
</evidence>
<feature type="disulfide bond" evidence="22">
    <location>
        <begin position="395"/>
        <end position="404"/>
    </location>
</feature>
<keyword evidence="16 22" id="KW-1015">Disulfide bond</keyword>
<evidence type="ECO:0000256" key="11">
    <source>
        <dbReference type="ARBA" id="ARBA00022976"/>
    </source>
</evidence>
<dbReference type="GO" id="GO:0032991">
    <property type="term" value="C:protein-containing complex"/>
    <property type="evidence" value="ECO:0007669"/>
    <property type="project" value="TreeGrafter"/>
</dbReference>
<feature type="disulfide bond" evidence="22">
    <location>
        <begin position="620"/>
        <end position="629"/>
    </location>
</feature>
<feature type="disulfide bond" evidence="22">
    <location>
        <begin position="431"/>
        <end position="440"/>
    </location>
</feature>
<dbReference type="PROSITE" id="PS50297">
    <property type="entry name" value="ANK_REP_REGION"/>
    <property type="match status" value="4"/>
</dbReference>
<keyword evidence="19" id="KW-0325">Glycoprotein</keyword>
<keyword evidence="6 22" id="KW-0245">EGF-like domain</keyword>
<feature type="domain" description="EGF-like" evidence="26">
    <location>
        <begin position="97"/>
        <end position="134"/>
    </location>
</feature>
<keyword evidence="18" id="KW-0804">Transcription</keyword>
<dbReference type="InterPro" id="IPR010660">
    <property type="entry name" value="Notch_NOD_dom"/>
</dbReference>
<feature type="domain" description="EGF-like" evidence="26">
    <location>
        <begin position="632"/>
        <end position="668"/>
    </location>
</feature>
<keyword evidence="4" id="KW-0217">Developmental protein</keyword>
<feature type="disulfide bond" evidence="22">
    <location>
        <begin position="582"/>
        <end position="591"/>
    </location>
</feature>
<feature type="domain" description="EGF-like" evidence="26">
    <location>
        <begin position="135"/>
        <end position="171"/>
    </location>
</feature>
<reference evidence="28" key="1">
    <citation type="journal article" date="2023" name="DNA Res.">
        <title>Chromosome-level genome assembly of Phrynocephalus forsythii using third-generation DNA sequencing and Hi-C analysis.</title>
        <authorList>
            <person name="Qi Y."/>
            <person name="Zhao W."/>
            <person name="Zhao Y."/>
            <person name="Niu C."/>
            <person name="Cao S."/>
            <person name="Zhang Y."/>
        </authorList>
    </citation>
    <scope>NUCLEOTIDE SEQUENCE</scope>
    <source>
        <tissue evidence="28">Muscle</tissue>
    </source>
</reference>
<feature type="domain" description="EGF-like" evidence="26">
    <location>
        <begin position="369"/>
        <end position="405"/>
    </location>
</feature>
<feature type="region of interest" description="Disordered" evidence="23">
    <location>
        <begin position="1503"/>
        <end position="1571"/>
    </location>
</feature>
<keyword evidence="5" id="KW-1003">Cell membrane</keyword>
<feature type="disulfide bond" evidence="22">
    <location>
        <begin position="750"/>
        <end position="759"/>
    </location>
</feature>
<feature type="domain" description="EGF-like" evidence="26">
    <location>
        <begin position="762"/>
        <end position="800"/>
    </location>
</feature>
<feature type="disulfide bond" evidence="22">
    <location>
        <begin position="771"/>
        <end position="788"/>
    </location>
</feature>
<feature type="domain" description="EGF-like" evidence="26">
    <location>
        <begin position="556"/>
        <end position="592"/>
    </location>
</feature>
<dbReference type="FunFam" id="3.30.300.320:FF:000001">
    <property type="entry name" value="Neurogenic locus notch 1"/>
    <property type="match status" value="1"/>
</dbReference>
<feature type="domain" description="EGF-like" evidence="26">
    <location>
        <begin position="289"/>
        <end position="327"/>
    </location>
</feature>
<evidence type="ECO:0000256" key="9">
    <source>
        <dbReference type="ARBA" id="ARBA00022737"/>
    </source>
</evidence>
<evidence type="ECO:0000256" key="20">
    <source>
        <dbReference type="ARBA" id="ARBA00023242"/>
    </source>
</evidence>
<feature type="domain" description="EGF-like" evidence="26">
    <location>
        <begin position="802"/>
        <end position="841"/>
    </location>
</feature>
<keyword evidence="13" id="KW-0805">Transcription regulation</keyword>
<dbReference type="GO" id="GO:0030154">
    <property type="term" value="P:cell differentiation"/>
    <property type="evidence" value="ECO:0007669"/>
    <property type="project" value="UniProtKB-KW"/>
</dbReference>
<keyword evidence="8 25" id="KW-0732">Signal</keyword>
<feature type="disulfide bond" evidence="22">
    <location>
        <begin position="357"/>
        <end position="366"/>
    </location>
</feature>
<dbReference type="InterPro" id="IPR013032">
    <property type="entry name" value="EGF-like_CS"/>
</dbReference>
<dbReference type="FunFam" id="2.10.25.10:FF:000327">
    <property type="entry name" value="neurogenic locus notch homolog protein 4"/>
    <property type="match status" value="2"/>
</dbReference>
<dbReference type="InterPro" id="IPR018097">
    <property type="entry name" value="EGF_Ca-bd_CS"/>
</dbReference>
<feature type="domain" description="EGF-like" evidence="26">
    <location>
        <begin position="443"/>
        <end position="479"/>
    </location>
</feature>
<dbReference type="FunFam" id="2.10.25.10:FF:000109">
    <property type="entry name" value="Notch homolog 4, [Drosophila]"/>
    <property type="match status" value="1"/>
</dbReference>
<dbReference type="CDD" id="cd00054">
    <property type="entry name" value="EGF_CA"/>
    <property type="match status" value="14"/>
</dbReference>
<feature type="domain" description="EGF-like" evidence="26">
    <location>
        <begin position="329"/>
        <end position="367"/>
    </location>
</feature>
<dbReference type="PROSITE" id="PS50026">
    <property type="entry name" value="EGF_3"/>
    <property type="match status" value="21"/>
</dbReference>
<evidence type="ECO:0000256" key="17">
    <source>
        <dbReference type="ARBA" id="ARBA00023159"/>
    </source>
</evidence>
<feature type="disulfide bond" evidence="22">
    <location>
        <begin position="658"/>
        <end position="667"/>
    </location>
</feature>
<comment type="subcellular location">
    <subcellularLocation>
        <location evidence="2">Cell membrane</location>
        <topology evidence="2">Single-pass type I membrane protein</topology>
    </subcellularLocation>
    <subcellularLocation>
        <location evidence="1">Nucleus</location>
    </subcellularLocation>
</comment>
<dbReference type="FunFam" id="2.10.25.10:FF:000060">
    <property type="entry name" value="Neurogenic locus notch protein 1"/>
    <property type="match status" value="1"/>
</dbReference>
<dbReference type="GO" id="GO:0005509">
    <property type="term" value="F:calcium ion binding"/>
    <property type="evidence" value="ECO:0007669"/>
    <property type="project" value="InterPro"/>
</dbReference>
<evidence type="ECO:0000256" key="24">
    <source>
        <dbReference type="SAM" id="Phobius"/>
    </source>
</evidence>
<dbReference type="InterPro" id="IPR009030">
    <property type="entry name" value="Growth_fac_rcpt_cys_sf"/>
</dbReference>
<dbReference type="Pfam" id="PF00066">
    <property type="entry name" value="Notch"/>
    <property type="match status" value="3"/>
</dbReference>
<dbReference type="PROSITE" id="PS00022">
    <property type="entry name" value="EGF_1"/>
    <property type="match status" value="21"/>
</dbReference>
<keyword evidence="29" id="KW-1185">Reference proteome</keyword>
<feature type="disulfide bond" evidence="22">
    <location>
        <begin position="124"/>
        <end position="133"/>
    </location>
</feature>
<feature type="domain" description="EGF-like" evidence="26">
    <location>
        <begin position="481"/>
        <end position="516"/>
    </location>
</feature>
<evidence type="ECO:0000259" key="27">
    <source>
        <dbReference type="PROSITE" id="PS50258"/>
    </source>
</evidence>
<feature type="disulfide bond" evidence="22">
    <location>
        <begin position="240"/>
        <end position="249"/>
    </location>
</feature>
<keyword evidence="11" id="KW-0914">Notch signaling pathway</keyword>
<feature type="domain" description="LNR" evidence="27">
    <location>
        <begin position="972"/>
        <end position="1005"/>
    </location>
</feature>
<dbReference type="PRINTS" id="PR01983">
    <property type="entry name" value="NOTCH"/>
</dbReference>
<feature type="disulfide bond" evidence="22">
    <location>
        <begin position="485"/>
        <end position="495"/>
    </location>
</feature>
<keyword evidence="20" id="KW-0539">Nucleus</keyword>
<dbReference type="SMART" id="SM00181">
    <property type="entry name" value="EGF"/>
    <property type="match status" value="23"/>
</dbReference>
<evidence type="ECO:0000256" key="14">
    <source>
        <dbReference type="ARBA" id="ARBA00023043"/>
    </source>
</evidence>
<dbReference type="GO" id="GO:0005634">
    <property type="term" value="C:nucleus"/>
    <property type="evidence" value="ECO:0007669"/>
    <property type="project" value="UniProtKB-SubCell"/>
</dbReference>
<feature type="domain" description="EGF-like" evidence="26">
    <location>
        <begin position="252"/>
        <end position="288"/>
    </location>
</feature>
<feature type="disulfide bond" evidence="22">
    <location>
        <begin position="278"/>
        <end position="287"/>
    </location>
</feature>
<dbReference type="PANTHER" id="PTHR24049">
    <property type="entry name" value="CRUMBS FAMILY MEMBER"/>
    <property type="match status" value="1"/>
</dbReference>
<dbReference type="InterPro" id="IPR035993">
    <property type="entry name" value="Notch-like_dom_sf"/>
</dbReference>
<evidence type="ECO:0000256" key="25">
    <source>
        <dbReference type="SAM" id="SignalP"/>
    </source>
</evidence>
<dbReference type="Gene3D" id="3.30.300.320">
    <property type="match status" value="1"/>
</dbReference>
<evidence type="ECO:0000256" key="15">
    <source>
        <dbReference type="ARBA" id="ARBA00023136"/>
    </source>
</evidence>
<dbReference type="CDD" id="cd21705">
    <property type="entry name" value="JMTM_Notch4"/>
    <property type="match status" value="1"/>
</dbReference>
<evidence type="ECO:0000256" key="2">
    <source>
        <dbReference type="ARBA" id="ARBA00004251"/>
    </source>
</evidence>
<feature type="chain" id="PRO_5040492971" evidence="25">
    <location>
        <begin position="16"/>
        <end position="1571"/>
    </location>
</feature>
<feature type="domain" description="EGF-like" evidence="26">
    <location>
        <begin position="722"/>
        <end position="760"/>
    </location>
</feature>
<dbReference type="SMART" id="SM01339">
    <property type="entry name" value="NODP"/>
    <property type="match status" value="1"/>
</dbReference>
<keyword evidence="9" id="KW-0677">Repeat</keyword>
<feature type="disulfide bond" evidence="22">
    <location>
        <begin position="506"/>
        <end position="515"/>
    </location>
</feature>
<dbReference type="Pfam" id="PF07645">
    <property type="entry name" value="EGF_CA"/>
    <property type="match status" value="2"/>
</dbReference>
<feature type="region of interest" description="Disordered" evidence="23">
    <location>
        <begin position="1185"/>
        <end position="1262"/>
    </location>
</feature>
<dbReference type="PRINTS" id="PR01452">
    <property type="entry name" value="LNOTCHREPEAT"/>
</dbReference>
<feature type="signal peptide" evidence="25">
    <location>
        <begin position="1"/>
        <end position="15"/>
    </location>
</feature>
<dbReference type="InterPro" id="IPR011656">
    <property type="entry name" value="Notch_NODP_dom"/>
</dbReference>
<dbReference type="SUPFAM" id="SSF48403">
    <property type="entry name" value="Ankyrin repeat"/>
    <property type="match status" value="1"/>
</dbReference>
<evidence type="ECO:0000256" key="19">
    <source>
        <dbReference type="ARBA" id="ARBA00023180"/>
    </source>
</evidence>
<feature type="disulfide bond" evidence="22">
    <location>
        <begin position="84"/>
        <end position="93"/>
    </location>
</feature>
<dbReference type="Pfam" id="PF12661">
    <property type="entry name" value="hEGF"/>
    <property type="match status" value="5"/>
</dbReference>